<evidence type="ECO:0000313" key="2">
    <source>
        <dbReference type="Proteomes" id="UP000641646"/>
    </source>
</evidence>
<dbReference type="AlphaFoldDB" id="A0A926VB36"/>
<accession>A0A926VB36</accession>
<comment type="caution">
    <text evidence="1">The sequence shown here is derived from an EMBL/GenBank/DDBJ whole genome shotgun (WGS) entry which is preliminary data.</text>
</comment>
<reference evidence="1" key="2">
    <citation type="submission" date="2020-08" db="EMBL/GenBank/DDBJ databases">
        <authorList>
            <person name="Chen M."/>
            <person name="Teng W."/>
            <person name="Zhao L."/>
            <person name="Hu C."/>
            <person name="Zhou Y."/>
            <person name="Han B."/>
            <person name="Song L."/>
            <person name="Shu W."/>
        </authorList>
    </citation>
    <scope>NUCLEOTIDE SEQUENCE</scope>
    <source>
        <strain evidence="1">FACHB-1375</strain>
    </source>
</reference>
<sequence>MSVTPSGFKQREKVGDSDRIVANLPLRHKFAQPVFASVSSKLGGEACA</sequence>
<reference evidence="1" key="1">
    <citation type="journal article" date="2015" name="ISME J.">
        <title>Draft Genome Sequence of Streptomyces incarnatus NRRL8089, which Produces the Nucleoside Antibiotic Sinefungin.</title>
        <authorList>
            <person name="Oshima K."/>
            <person name="Hattori M."/>
            <person name="Shimizu H."/>
            <person name="Fukuda K."/>
            <person name="Nemoto M."/>
            <person name="Inagaki K."/>
            <person name="Tamura T."/>
        </authorList>
    </citation>
    <scope>NUCLEOTIDE SEQUENCE</scope>
    <source>
        <strain evidence="1">FACHB-1375</strain>
    </source>
</reference>
<keyword evidence="2" id="KW-1185">Reference proteome</keyword>
<dbReference type="RefSeq" id="WP_190462973.1">
    <property type="nucleotide sequence ID" value="NZ_JACJPW010000010.1"/>
</dbReference>
<proteinExistence type="predicted"/>
<evidence type="ECO:0000313" key="1">
    <source>
        <dbReference type="EMBL" id="MBD2180601.1"/>
    </source>
</evidence>
<dbReference type="Proteomes" id="UP000641646">
    <property type="component" value="Unassembled WGS sequence"/>
</dbReference>
<protein>
    <submittedName>
        <fullName evidence="1">Uncharacterized protein</fullName>
    </submittedName>
</protein>
<organism evidence="1 2">
    <name type="scientific">Aerosakkonema funiforme FACHB-1375</name>
    <dbReference type="NCBI Taxonomy" id="2949571"/>
    <lineage>
        <taxon>Bacteria</taxon>
        <taxon>Bacillati</taxon>
        <taxon>Cyanobacteriota</taxon>
        <taxon>Cyanophyceae</taxon>
        <taxon>Oscillatoriophycideae</taxon>
        <taxon>Aerosakkonematales</taxon>
        <taxon>Aerosakkonemataceae</taxon>
        <taxon>Aerosakkonema</taxon>
    </lineage>
</organism>
<gene>
    <name evidence="1" type="ORF">H6G03_05700</name>
</gene>
<dbReference type="EMBL" id="JACJPW010000010">
    <property type="protein sequence ID" value="MBD2180601.1"/>
    <property type="molecule type" value="Genomic_DNA"/>
</dbReference>
<name>A0A926VB36_9CYAN</name>